<dbReference type="PANTHER" id="PTHR43673:SF10">
    <property type="entry name" value="NADH DEHYDROGENASE_NAD(P)H NITROREDUCTASE XCC3605-RELATED"/>
    <property type="match status" value="1"/>
</dbReference>
<evidence type="ECO:0000313" key="5">
    <source>
        <dbReference type="Proteomes" id="UP001597180"/>
    </source>
</evidence>
<proteinExistence type="inferred from homology"/>
<keyword evidence="5" id="KW-1185">Reference proteome</keyword>
<dbReference type="SUPFAM" id="SSF55469">
    <property type="entry name" value="FMN-dependent nitroreductase-like"/>
    <property type="match status" value="1"/>
</dbReference>
<evidence type="ECO:0000256" key="1">
    <source>
        <dbReference type="ARBA" id="ARBA00007118"/>
    </source>
</evidence>
<dbReference type="RefSeq" id="WP_079909022.1">
    <property type="nucleotide sequence ID" value="NZ_BAABJG010000026.1"/>
</dbReference>
<organism evidence="4 5">
    <name type="scientific">Paenibacillus vulneris</name>
    <dbReference type="NCBI Taxonomy" id="1133364"/>
    <lineage>
        <taxon>Bacteria</taxon>
        <taxon>Bacillati</taxon>
        <taxon>Bacillota</taxon>
        <taxon>Bacilli</taxon>
        <taxon>Bacillales</taxon>
        <taxon>Paenibacillaceae</taxon>
        <taxon>Paenibacillus</taxon>
    </lineage>
</organism>
<protein>
    <submittedName>
        <fullName evidence="4">Nitroreductase family protein</fullName>
    </submittedName>
</protein>
<dbReference type="CDD" id="cd02138">
    <property type="entry name" value="TdsD-like"/>
    <property type="match status" value="1"/>
</dbReference>
<feature type="domain" description="Nitroreductase" evidence="3">
    <location>
        <begin position="31"/>
        <end position="78"/>
    </location>
</feature>
<keyword evidence="2" id="KW-0560">Oxidoreductase</keyword>
<evidence type="ECO:0000259" key="3">
    <source>
        <dbReference type="Pfam" id="PF00881"/>
    </source>
</evidence>
<accession>A0ABW3UXU0</accession>
<dbReference type="EMBL" id="JBHTLU010000046">
    <property type="protein sequence ID" value="MFD1224611.1"/>
    <property type="molecule type" value="Genomic_DNA"/>
</dbReference>
<dbReference type="InterPro" id="IPR000415">
    <property type="entry name" value="Nitroreductase-like"/>
</dbReference>
<evidence type="ECO:0000256" key="2">
    <source>
        <dbReference type="ARBA" id="ARBA00023002"/>
    </source>
</evidence>
<feature type="domain" description="Nitroreductase" evidence="3">
    <location>
        <begin position="85"/>
        <end position="170"/>
    </location>
</feature>
<dbReference type="Proteomes" id="UP001597180">
    <property type="component" value="Unassembled WGS sequence"/>
</dbReference>
<sequence length="204" mass="22839">MSQSSLVLNQVQEEVQAHRQSEYPINPVFLNRWSPRAYSNQQVSDADLFTVLEAAHWAPSSYNDQPWRFIVAKTEEQLAVFHQFLNEFNRSWADKAPVLILVASDKTRANGDANPAHTFDAGTAWGYLALQAKLLGLATHAIGGFDKTLARSLLNVPEEFELHAVVTLGYQGDVGILPEPLQEREVPNNRRPLQEVIFEGSVSK</sequence>
<comment type="similarity">
    <text evidence="1">Belongs to the nitroreductase family.</text>
</comment>
<comment type="caution">
    <text evidence="4">The sequence shown here is derived from an EMBL/GenBank/DDBJ whole genome shotgun (WGS) entry which is preliminary data.</text>
</comment>
<dbReference type="Pfam" id="PF00881">
    <property type="entry name" value="Nitroreductase"/>
    <property type="match status" value="2"/>
</dbReference>
<dbReference type="PANTHER" id="PTHR43673">
    <property type="entry name" value="NAD(P)H NITROREDUCTASE YDGI-RELATED"/>
    <property type="match status" value="1"/>
</dbReference>
<gene>
    <name evidence="4" type="ORF">ACFQ4B_31335</name>
</gene>
<reference evidence="5" key="1">
    <citation type="journal article" date="2019" name="Int. J. Syst. Evol. Microbiol.">
        <title>The Global Catalogue of Microorganisms (GCM) 10K type strain sequencing project: providing services to taxonomists for standard genome sequencing and annotation.</title>
        <authorList>
            <consortium name="The Broad Institute Genomics Platform"/>
            <consortium name="The Broad Institute Genome Sequencing Center for Infectious Disease"/>
            <person name="Wu L."/>
            <person name="Ma J."/>
        </authorList>
    </citation>
    <scope>NUCLEOTIDE SEQUENCE [LARGE SCALE GENOMIC DNA]</scope>
    <source>
        <strain evidence="5">CCUG 53270</strain>
    </source>
</reference>
<name>A0ABW3UXU0_9BACL</name>
<dbReference type="InterPro" id="IPR029479">
    <property type="entry name" value="Nitroreductase"/>
</dbReference>
<dbReference type="Gene3D" id="3.40.109.10">
    <property type="entry name" value="NADH Oxidase"/>
    <property type="match status" value="1"/>
</dbReference>
<evidence type="ECO:0000313" key="4">
    <source>
        <dbReference type="EMBL" id="MFD1224611.1"/>
    </source>
</evidence>